<reference evidence="1" key="1">
    <citation type="journal article" date="2017" name="Nature">
        <title>The sunflower genome provides insights into oil metabolism, flowering and Asterid evolution.</title>
        <authorList>
            <person name="Badouin H."/>
            <person name="Gouzy J."/>
            <person name="Grassa C.J."/>
            <person name="Murat F."/>
            <person name="Staton S.E."/>
            <person name="Cottret L."/>
            <person name="Lelandais-Briere C."/>
            <person name="Owens G.L."/>
            <person name="Carrere S."/>
            <person name="Mayjonade B."/>
            <person name="Legrand L."/>
            <person name="Gill N."/>
            <person name="Kane N.C."/>
            <person name="Bowers J.E."/>
            <person name="Hubner S."/>
            <person name="Bellec A."/>
            <person name="Berard A."/>
            <person name="Berges H."/>
            <person name="Blanchet N."/>
            <person name="Boniface M.C."/>
            <person name="Brunel D."/>
            <person name="Catrice O."/>
            <person name="Chaidir N."/>
            <person name="Claudel C."/>
            <person name="Donnadieu C."/>
            <person name="Faraut T."/>
            <person name="Fievet G."/>
            <person name="Helmstetter N."/>
            <person name="King M."/>
            <person name="Knapp S.J."/>
            <person name="Lai Z."/>
            <person name="Le Paslier M.C."/>
            <person name="Lippi Y."/>
            <person name="Lorenzon L."/>
            <person name="Mandel J.R."/>
            <person name="Marage G."/>
            <person name="Marchand G."/>
            <person name="Marquand E."/>
            <person name="Bret-Mestries E."/>
            <person name="Morien E."/>
            <person name="Nambeesan S."/>
            <person name="Nguyen T."/>
            <person name="Pegot-Espagnet P."/>
            <person name="Pouilly N."/>
            <person name="Raftis F."/>
            <person name="Sallet E."/>
            <person name="Schiex T."/>
            <person name="Thomas J."/>
            <person name="Vandecasteele C."/>
            <person name="Vares D."/>
            <person name="Vear F."/>
            <person name="Vautrin S."/>
            <person name="Crespi M."/>
            <person name="Mangin B."/>
            <person name="Burke J.M."/>
            <person name="Salse J."/>
            <person name="Munos S."/>
            <person name="Vincourt P."/>
            <person name="Rieseberg L.H."/>
            <person name="Langlade N.B."/>
        </authorList>
    </citation>
    <scope>NUCLEOTIDE SEQUENCE</scope>
    <source>
        <tissue evidence="1">Leaves</tissue>
    </source>
</reference>
<dbReference type="AlphaFoldDB" id="A0A9K3HT14"/>
<keyword evidence="2" id="KW-1185">Reference proteome</keyword>
<proteinExistence type="predicted"/>
<evidence type="ECO:0000313" key="1">
    <source>
        <dbReference type="EMBL" id="KAF5783585.1"/>
    </source>
</evidence>
<accession>A0A9K3HT14</accession>
<reference evidence="1" key="2">
    <citation type="submission" date="2020-06" db="EMBL/GenBank/DDBJ databases">
        <title>Helianthus annuus Genome sequencing and assembly Release 2.</title>
        <authorList>
            <person name="Gouzy J."/>
            <person name="Langlade N."/>
            <person name="Munos S."/>
        </authorList>
    </citation>
    <scope>NUCLEOTIDE SEQUENCE</scope>
    <source>
        <tissue evidence="1">Leaves</tissue>
    </source>
</reference>
<dbReference type="EMBL" id="MNCJ02000326">
    <property type="protein sequence ID" value="KAF5783585.1"/>
    <property type="molecule type" value="Genomic_DNA"/>
</dbReference>
<gene>
    <name evidence="1" type="ORF">HanXRQr2_Chr11g0509641</name>
</gene>
<dbReference type="Proteomes" id="UP000215914">
    <property type="component" value="Unassembled WGS sequence"/>
</dbReference>
<evidence type="ECO:0000313" key="2">
    <source>
        <dbReference type="Proteomes" id="UP000215914"/>
    </source>
</evidence>
<protein>
    <submittedName>
        <fullName evidence="1">Uncharacterized protein</fullName>
    </submittedName>
</protein>
<sequence length="46" mass="5449">MNNHRKAWITNQWNLLPSECKRQQVSLRNTNLDARLVGHVHLNKTL</sequence>
<organism evidence="1 2">
    <name type="scientific">Helianthus annuus</name>
    <name type="common">Common sunflower</name>
    <dbReference type="NCBI Taxonomy" id="4232"/>
    <lineage>
        <taxon>Eukaryota</taxon>
        <taxon>Viridiplantae</taxon>
        <taxon>Streptophyta</taxon>
        <taxon>Embryophyta</taxon>
        <taxon>Tracheophyta</taxon>
        <taxon>Spermatophyta</taxon>
        <taxon>Magnoliopsida</taxon>
        <taxon>eudicotyledons</taxon>
        <taxon>Gunneridae</taxon>
        <taxon>Pentapetalae</taxon>
        <taxon>asterids</taxon>
        <taxon>campanulids</taxon>
        <taxon>Asterales</taxon>
        <taxon>Asteraceae</taxon>
        <taxon>Asteroideae</taxon>
        <taxon>Heliantheae alliance</taxon>
        <taxon>Heliantheae</taxon>
        <taxon>Helianthus</taxon>
    </lineage>
</organism>
<name>A0A9K3HT14_HELAN</name>
<comment type="caution">
    <text evidence="1">The sequence shown here is derived from an EMBL/GenBank/DDBJ whole genome shotgun (WGS) entry which is preliminary data.</text>
</comment>
<dbReference type="Gramene" id="mRNA:HanXRQr2_Chr11g0509641">
    <property type="protein sequence ID" value="mRNA:HanXRQr2_Chr11g0509641"/>
    <property type="gene ID" value="HanXRQr2_Chr11g0509641"/>
</dbReference>